<dbReference type="EMBL" id="BAAAFI010000049">
    <property type="protein sequence ID" value="GAA0881258.1"/>
    <property type="molecule type" value="Genomic_DNA"/>
</dbReference>
<feature type="region of interest" description="Disordered" evidence="1">
    <location>
        <begin position="1"/>
        <end position="22"/>
    </location>
</feature>
<comment type="caution">
    <text evidence="2">The sequence shown here is derived from an EMBL/GenBank/DDBJ whole genome shotgun (WGS) entry which is preliminary data.</text>
</comment>
<evidence type="ECO:0000256" key="1">
    <source>
        <dbReference type="SAM" id="MobiDB-lite"/>
    </source>
</evidence>
<sequence length="133" mass="14628">MFDADHPDTQKVTSNTGEAPTEERATGLEWMGPLGQLAANPTQTQALVKYLTQKNAQTGKTYLKLAVGNEAVAEDVANGIGRLFQAIDWGKLSKVLLTQMRILLIRSQRVSAPKYALDFLFLINPPRRTKSNG</sequence>
<name>A0ABP3YK92_9BACT</name>
<proteinExistence type="predicted"/>
<dbReference type="Proteomes" id="UP001500469">
    <property type="component" value="Unassembled WGS sequence"/>
</dbReference>
<evidence type="ECO:0000313" key="3">
    <source>
        <dbReference type="Proteomes" id="UP001500469"/>
    </source>
</evidence>
<evidence type="ECO:0000313" key="2">
    <source>
        <dbReference type="EMBL" id="GAA0881258.1"/>
    </source>
</evidence>
<gene>
    <name evidence="2" type="ORF">GCM10009119_42280</name>
</gene>
<organism evidence="2 3">
    <name type="scientific">Algoriphagus jejuensis</name>
    <dbReference type="NCBI Taxonomy" id="419934"/>
    <lineage>
        <taxon>Bacteria</taxon>
        <taxon>Pseudomonadati</taxon>
        <taxon>Bacteroidota</taxon>
        <taxon>Cytophagia</taxon>
        <taxon>Cytophagales</taxon>
        <taxon>Cyclobacteriaceae</taxon>
        <taxon>Algoriphagus</taxon>
    </lineage>
</organism>
<reference evidence="3" key="1">
    <citation type="journal article" date="2019" name="Int. J. Syst. Evol. Microbiol.">
        <title>The Global Catalogue of Microorganisms (GCM) 10K type strain sequencing project: providing services to taxonomists for standard genome sequencing and annotation.</title>
        <authorList>
            <consortium name="The Broad Institute Genomics Platform"/>
            <consortium name="The Broad Institute Genome Sequencing Center for Infectious Disease"/>
            <person name="Wu L."/>
            <person name="Ma J."/>
        </authorList>
    </citation>
    <scope>NUCLEOTIDE SEQUENCE [LARGE SCALE GENOMIC DNA]</scope>
    <source>
        <strain evidence="3">JCM 16112</strain>
    </source>
</reference>
<keyword evidence="3" id="KW-1185">Reference proteome</keyword>
<dbReference type="RefSeq" id="WP_343855060.1">
    <property type="nucleotide sequence ID" value="NZ_BAAAFI010000049.1"/>
</dbReference>
<accession>A0ABP3YK92</accession>
<protein>
    <submittedName>
        <fullName evidence="2">Uncharacterized protein</fullName>
    </submittedName>
</protein>